<organism evidence="2">
    <name type="scientific">Rhipicephalus pulchellus</name>
    <name type="common">Yellow backed tick</name>
    <name type="synonym">Dermacentor pulchellus</name>
    <dbReference type="NCBI Taxonomy" id="72859"/>
    <lineage>
        <taxon>Eukaryota</taxon>
        <taxon>Metazoa</taxon>
        <taxon>Ecdysozoa</taxon>
        <taxon>Arthropoda</taxon>
        <taxon>Chelicerata</taxon>
        <taxon>Arachnida</taxon>
        <taxon>Acari</taxon>
        <taxon>Parasitiformes</taxon>
        <taxon>Ixodida</taxon>
        <taxon>Ixodoidea</taxon>
        <taxon>Ixodidae</taxon>
        <taxon>Rhipicephalinae</taxon>
        <taxon>Rhipicephalus</taxon>
        <taxon>Rhipicephalus</taxon>
    </lineage>
</organism>
<dbReference type="Pfam" id="PF06979">
    <property type="entry name" value="TMEM70"/>
    <property type="match status" value="1"/>
</dbReference>
<dbReference type="PANTHER" id="PTHR14549:SF2">
    <property type="entry name" value="TRANSMEMBRANE PROTEIN 223"/>
    <property type="match status" value="1"/>
</dbReference>
<sequence>ICERRIAFSPCSCYVSLISQHRYAMGGRLVNLCQGLGRLTPNFLRVRVAPSPAGGRYALWPTRRANSSSVQPSAKLPFEVDTNVPKHTEIYRYDNFKVFAALRMFTVSQAFLWAYMAQVCYTITDPQESPPPDVDTSGRFGGLFQFLRERLTTQPYRYGLVAFCTAIGMVVAVGSSMFVLRNVRSLVLLKGGQRVAVQTYAPFRELRAFQVPVEDISCGQSRLQKSSYITLKIKGHRLHYMLDQRGVYPHPELFDNTVGMARKFK</sequence>
<name>L7MEN1_RHIPC</name>
<keyword evidence="1" id="KW-0472">Membrane</keyword>
<dbReference type="AlphaFoldDB" id="L7MEN1"/>
<reference evidence="2" key="2">
    <citation type="journal article" date="2015" name="J. Proteomics">
        <title>Sexual differences in the sialomes of the zebra tick, Rhipicephalus pulchellus.</title>
        <authorList>
            <person name="Tan A.W."/>
            <person name="Francischetti I.M."/>
            <person name="Slovak M."/>
            <person name="Kini R.M."/>
            <person name="Ribeiro J.M."/>
        </authorList>
    </citation>
    <scope>NUCLEOTIDE SEQUENCE</scope>
    <source>
        <tissue evidence="2">Salivary gland</tissue>
    </source>
</reference>
<dbReference type="GO" id="GO:0005739">
    <property type="term" value="C:mitochondrion"/>
    <property type="evidence" value="ECO:0007669"/>
    <property type="project" value="TreeGrafter"/>
</dbReference>
<proteinExistence type="evidence at transcript level"/>
<dbReference type="InterPro" id="IPR026100">
    <property type="entry name" value="Tmem223"/>
</dbReference>
<feature type="non-terminal residue" evidence="2">
    <location>
        <position position="1"/>
    </location>
</feature>
<dbReference type="PANTHER" id="PTHR14549">
    <property type="entry name" value="TRANSMEMBRANE PROTEIN 223"/>
    <property type="match status" value="1"/>
</dbReference>
<dbReference type="GO" id="GO:0007399">
    <property type="term" value="P:nervous system development"/>
    <property type="evidence" value="ECO:0007669"/>
    <property type="project" value="TreeGrafter"/>
</dbReference>
<dbReference type="EMBL" id="GACK01002584">
    <property type="protein sequence ID" value="JAA62450.1"/>
    <property type="molecule type" value="mRNA"/>
</dbReference>
<protein>
    <submittedName>
        <fullName evidence="2">Uncharacterized protein</fullName>
    </submittedName>
</protein>
<evidence type="ECO:0000256" key="1">
    <source>
        <dbReference type="SAM" id="Phobius"/>
    </source>
</evidence>
<dbReference type="InterPro" id="IPR045325">
    <property type="entry name" value="TMEM70/TMEM186/TMEM223"/>
</dbReference>
<evidence type="ECO:0000313" key="2">
    <source>
        <dbReference type="EMBL" id="JAA62450.1"/>
    </source>
</evidence>
<keyword evidence="1" id="KW-1133">Transmembrane helix</keyword>
<keyword evidence="1" id="KW-0812">Transmembrane</keyword>
<accession>L7MEN1</accession>
<reference evidence="2" key="1">
    <citation type="submission" date="2012-11" db="EMBL/GenBank/DDBJ databases">
        <authorList>
            <person name="Lucero-Rivera Y.E."/>
            <person name="Tovar-Ramirez D."/>
        </authorList>
    </citation>
    <scope>NUCLEOTIDE SEQUENCE</scope>
    <source>
        <tissue evidence="2">Salivary gland</tissue>
    </source>
</reference>
<feature type="transmembrane region" description="Helical" evidence="1">
    <location>
        <begin position="158"/>
        <end position="180"/>
    </location>
</feature>